<dbReference type="RefSeq" id="WP_143872634.1">
    <property type="nucleotide sequence ID" value="NZ_CP041660.1"/>
</dbReference>
<proteinExistence type="predicted"/>
<sequence length="146" mass="17078">MKRFSKKYVPDIAALNTLCEHNFILLAGLVRGWEFNRINQFETGPQAVFQIQVIECSKFTNVIEMRQLSTSLPDMMQPKVMIRVYHDVKMAEVIASQNMTRIQPSYMYPNPHMHQPDEKMQVNLFLNDWLKYCHENGLALPNQVFG</sequence>
<dbReference type="EMBL" id="JBELOE010000265">
    <property type="protein sequence ID" value="MER2493498.1"/>
    <property type="molecule type" value="Genomic_DNA"/>
</dbReference>
<keyword evidence="2" id="KW-1185">Reference proteome</keyword>
<comment type="caution">
    <text evidence="1">The sequence shown here is derived from an EMBL/GenBank/DDBJ whole genome shotgun (WGS) entry which is preliminary data.</text>
</comment>
<dbReference type="InterPro" id="IPR009659">
    <property type="entry name" value="DUF1249"/>
</dbReference>
<dbReference type="Proteomes" id="UP001467690">
    <property type="component" value="Unassembled WGS sequence"/>
</dbReference>
<evidence type="ECO:0000313" key="1">
    <source>
        <dbReference type="EMBL" id="MER2493498.1"/>
    </source>
</evidence>
<gene>
    <name evidence="1" type="ORF">ABS311_16590</name>
</gene>
<evidence type="ECO:0000313" key="2">
    <source>
        <dbReference type="Proteomes" id="UP001467690"/>
    </source>
</evidence>
<protein>
    <submittedName>
        <fullName evidence="1">DUF1249 domain-containing protein</fullName>
    </submittedName>
</protein>
<dbReference type="PANTHER" id="PTHR38774:SF1">
    <property type="entry name" value="CYTOPLASMIC PROTEIN"/>
    <property type="match status" value="1"/>
</dbReference>
<reference evidence="1 2" key="1">
    <citation type="submission" date="2024-06" db="EMBL/GenBank/DDBJ databases">
        <authorList>
            <person name="Chen R.Y."/>
        </authorList>
    </citation>
    <scope>NUCLEOTIDE SEQUENCE [LARGE SCALE GENOMIC DNA]</scope>
    <source>
        <strain evidence="1 2">D2</strain>
    </source>
</reference>
<accession>A0ABV1RKP2</accession>
<dbReference type="Pfam" id="PF06853">
    <property type="entry name" value="DUF1249"/>
    <property type="match status" value="1"/>
</dbReference>
<name>A0ABV1RKP2_9ALTE</name>
<dbReference type="PANTHER" id="PTHR38774">
    <property type="entry name" value="CYTOPLASMIC PROTEIN-RELATED"/>
    <property type="match status" value="1"/>
</dbReference>
<organism evidence="1 2">
    <name type="scientific">Catenovulum sediminis</name>
    <dbReference type="NCBI Taxonomy" id="1740262"/>
    <lineage>
        <taxon>Bacteria</taxon>
        <taxon>Pseudomonadati</taxon>
        <taxon>Pseudomonadota</taxon>
        <taxon>Gammaproteobacteria</taxon>
        <taxon>Alteromonadales</taxon>
        <taxon>Alteromonadaceae</taxon>
        <taxon>Catenovulum</taxon>
    </lineage>
</organism>